<dbReference type="Proteomes" id="UP000887568">
    <property type="component" value="Unplaced"/>
</dbReference>
<feature type="compositionally biased region" description="Polar residues" evidence="8">
    <location>
        <begin position="175"/>
        <end position="195"/>
    </location>
</feature>
<accession>A0A914AZ26</accession>
<evidence type="ECO:0000256" key="7">
    <source>
        <dbReference type="SAM" id="Coils"/>
    </source>
</evidence>
<dbReference type="InterPro" id="IPR036859">
    <property type="entry name" value="CAP-Gly_dom_sf"/>
</dbReference>
<feature type="compositionally biased region" description="Basic and acidic residues" evidence="8">
    <location>
        <begin position="16"/>
        <end position="38"/>
    </location>
</feature>
<feature type="compositionally biased region" description="Basic and acidic residues" evidence="8">
    <location>
        <begin position="1056"/>
        <end position="1066"/>
    </location>
</feature>
<evidence type="ECO:0000313" key="11">
    <source>
        <dbReference type="EnsemblMetazoa" id="XP_038069405.1"/>
    </source>
</evidence>
<dbReference type="PROSITE" id="PS50245">
    <property type="entry name" value="CAP_GLY_2"/>
    <property type="match status" value="1"/>
</dbReference>
<dbReference type="GeneID" id="119738570"/>
<evidence type="ECO:0000256" key="6">
    <source>
        <dbReference type="ARBA" id="ARBA00023212"/>
    </source>
</evidence>
<keyword evidence="5 7" id="KW-0175">Coiled coil</keyword>
<dbReference type="Gene3D" id="1.10.238.10">
    <property type="entry name" value="EF-hand"/>
    <property type="match status" value="1"/>
</dbReference>
<evidence type="ECO:0000313" key="12">
    <source>
        <dbReference type="Proteomes" id="UP000887568"/>
    </source>
</evidence>
<feature type="compositionally biased region" description="Polar residues" evidence="8">
    <location>
        <begin position="47"/>
        <end position="59"/>
    </location>
</feature>
<evidence type="ECO:0000256" key="3">
    <source>
        <dbReference type="ARBA" id="ARBA00022701"/>
    </source>
</evidence>
<dbReference type="PANTHER" id="PTHR18916:SF6">
    <property type="entry name" value="DYNACTIN SUBUNIT 1"/>
    <property type="match status" value="1"/>
</dbReference>
<dbReference type="GO" id="GO:0005819">
    <property type="term" value="C:spindle"/>
    <property type="evidence" value="ECO:0007669"/>
    <property type="project" value="UniProtKB-SubCell"/>
</dbReference>
<keyword evidence="4" id="KW-0243">Dynein</keyword>
<organism evidence="11 12">
    <name type="scientific">Patiria miniata</name>
    <name type="common">Bat star</name>
    <name type="synonym">Asterina miniata</name>
    <dbReference type="NCBI Taxonomy" id="46514"/>
    <lineage>
        <taxon>Eukaryota</taxon>
        <taxon>Metazoa</taxon>
        <taxon>Echinodermata</taxon>
        <taxon>Eleutherozoa</taxon>
        <taxon>Asterozoa</taxon>
        <taxon>Asteroidea</taxon>
        <taxon>Valvatacea</taxon>
        <taxon>Valvatida</taxon>
        <taxon>Asterinidae</taxon>
        <taxon>Patiria</taxon>
    </lineage>
</organism>
<dbReference type="SUPFAM" id="SSF74924">
    <property type="entry name" value="Cap-Gly domain"/>
    <property type="match status" value="1"/>
</dbReference>
<evidence type="ECO:0000256" key="8">
    <source>
        <dbReference type="SAM" id="MobiDB-lite"/>
    </source>
</evidence>
<evidence type="ECO:0000259" key="10">
    <source>
        <dbReference type="PROSITE" id="PS50245"/>
    </source>
</evidence>
<sequence length="1283" mass="143835">MPALPLSKTPTNLLPDDVRNISEDHNDGRNRKPSESLKENFVASEPSFDSNGPSYFDNTSGHDEISVNSSAAPQDRTNVKQLSKISKDTGHQASDARYIHTSQELSAEEGDISLLLDNSSSNESYGKVKRGNSGALLEKKLSIISVRDSELDLIGLTHDGGSRVSDITKEAVLTEPNQFSEATTSSHELILSSSTKQDHTSTEKLQSNTPASQSNNIQMSSSTKPPSDSQIHHTTEQLPSSSSPQSSAKPRARQCCGGHGSARSDNASRNQQQGQGISKDYHVQLNTPPKTMDASWMDSPTSNGHTGSPSTVATLDSSTLLKGNYKKQQGGGLFEMLLTDNREAVELELDCDSNTDGKMQGDNQVTMAASGTSGEELTPRHPSAADQQPAPKKRRKTGRRTLCADPFAKLPKVKLRPFVWTEDSDDEMSCEIVRQKRKLSAKRSPRSVNRHSRQFEDPFKELAFVVFDSADVDCDKRLRRAEFASILKSPTLDLELSAEDIRKLEKDCSKGRKDIRNLPVSFDEFLPLARNLLLLYYNKQDADSRNPWSILDRGRDHPPYYFNKNTGDVSSDRPVDYDNQPELFLFEKALQDTFETADMDKDGRIHLNDFIRIINSDLSLILTKRDIAEITNHFRNEAGKVDKVSYGEFLPLAKRLVVAVFSARDSIADDWSFLHSRNVGAFWFNKRTGQSCRHAPNHIVTMQQQQLRHRKHEGQALLKATEELKVTKAKLEDESTLRKDFEEKYTSLSSEHAITSRELQKMERLYDKCRAESEKKSIMLDANEKEKTKLLHKIEQLEERVADAERTETNLDSVRDVLRNCQGALREHELDIMSLQAKIDDLSKQLSESESKVEEGQGVIADLHRQLREEIKRNEKMETELKKVPDIKKELQEEKETLQLCQKKLEERNAVLTLTRQVNRENKTKIKTLETELSKLPSVEEELEIAQCEIYTLKQLIVGKDSLVAQKSQELDSVKERLDRGMEGGAGSGNTTRGRGTRNGYPPNGVNYRVIRLQKRSSKSMQVGARSKENKPSYNSSRIDISTPPYDSSSSSSQSECKHQRLNDCHPDDEDVVATSVNASNGGLLRLLQKQGSVEEDEPTIYDLYTPEGSYMPTSKTVTPCLKNGANPRPKSSMARLGAEESSIMQKGTVMFEDDFLVAQCLQVGDRVRIKKKGGKRGGTIQSGIVKFIGKVDKEYNHNDHRLYAGIRLDEAEGDTDGVIKGKRYFTVNPRHGKLVPITSVVAVLNPKTSTYKRISESIRAQQFETGAVRYEKGRNAQLIRVK</sequence>
<protein>
    <recommendedName>
        <fullName evidence="13">CAP-Gly domain-containing protein</fullName>
    </recommendedName>
</protein>
<comment type="subcellular location">
    <subcellularLocation>
        <location evidence="1">Cytoplasm</location>
        <location evidence="1">Cytoskeleton</location>
        <location evidence="1">Spindle</location>
    </subcellularLocation>
</comment>
<dbReference type="SUPFAM" id="SSF47473">
    <property type="entry name" value="EF-hand"/>
    <property type="match status" value="1"/>
</dbReference>
<reference evidence="11" key="1">
    <citation type="submission" date="2022-11" db="UniProtKB">
        <authorList>
            <consortium name="EnsemblMetazoa"/>
        </authorList>
    </citation>
    <scope>IDENTIFICATION</scope>
</reference>
<evidence type="ECO:0000256" key="4">
    <source>
        <dbReference type="ARBA" id="ARBA00023017"/>
    </source>
</evidence>
<feature type="coiled-coil region" evidence="7">
    <location>
        <begin position="780"/>
        <end position="908"/>
    </location>
</feature>
<evidence type="ECO:0000256" key="1">
    <source>
        <dbReference type="ARBA" id="ARBA00004186"/>
    </source>
</evidence>
<feature type="domain" description="CAP-Gly" evidence="10">
    <location>
        <begin position="1203"/>
        <end position="1237"/>
    </location>
</feature>
<dbReference type="Pfam" id="PF01302">
    <property type="entry name" value="CAP_GLY"/>
    <property type="match status" value="1"/>
</dbReference>
<dbReference type="InterPro" id="IPR000938">
    <property type="entry name" value="CAP-Gly_domain"/>
</dbReference>
<feature type="compositionally biased region" description="Polar residues" evidence="8">
    <location>
        <begin position="66"/>
        <end position="84"/>
    </location>
</feature>
<name>A0A914AZ26_PATMI</name>
<feature type="region of interest" description="Disordered" evidence="8">
    <location>
        <begin position="976"/>
        <end position="1067"/>
    </location>
</feature>
<keyword evidence="3" id="KW-0493">Microtubule</keyword>
<feature type="compositionally biased region" description="Polar residues" evidence="8">
    <location>
        <begin position="298"/>
        <end position="314"/>
    </location>
</feature>
<feature type="region of interest" description="Disordered" evidence="8">
    <location>
        <begin position="1"/>
        <end position="95"/>
    </location>
</feature>
<feature type="compositionally biased region" description="Polar residues" evidence="8">
    <location>
        <begin position="203"/>
        <end position="229"/>
    </location>
</feature>
<dbReference type="PANTHER" id="PTHR18916">
    <property type="entry name" value="DYNACTIN 1-RELATED MICROTUBULE-BINDING"/>
    <property type="match status" value="1"/>
</dbReference>
<dbReference type="GO" id="GO:0005874">
    <property type="term" value="C:microtubule"/>
    <property type="evidence" value="ECO:0007669"/>
    <property type="project" value="UniProtKB-KW"/>
</dbReference>
<dbReference type="Gene3D" id="2.30.30.190">
    <property type="entry name" value="CAP Gly-rich-like domain"/>
    <property type="match status" value="1"/>
</dbReference>
<dbReference type="EnsemblMetazoa" id="XM_038213477.1">
    <property type="protein sequence ID" value="XP_038069405.1"/>
    <property type="gene ID" value="LOC119738570"/>
</dbReference>
<keyword evidence="2" id="KW-0963">Cytoplasm</keyword>
<evidence type="ECO:0000256" key="5">
    <source>
        <dbReference type="ARBA" id="ARBA00023054"/>
    </source>
</evidence>
<dbReference type="PROSITE" id="PS50222">
    <property type="entry name" value="EF_HAND_2"/>
    <property type="match status" value="1"/>
</dbReference>
<keyword evidence="12" id="KW-1185">Reference proteome</keyword>
<dbReference type="GO" id="GO:0005509">
    <property type="term" value="F:calcium ion binding"/>
    <property type="evidence" value="ECO:0007669"/>
    <property type="project" value="InterPro"/>
</dbReference>
<dbReference type="OrthoDB" id="2130750at2759"/>
<feature type="region of interest" description="Disordered" evidence="8">
    <location>
        <begin position="175"/>
        <end position="314"/>
    </location>
</feature>
<dbReference type="SMART" id="SM00054">
    <property type="entry name" value="EFh"/>
    <property type="match status" value="2"/>
</dbReference>
<evidence type="ECO:0000259" key="9">
    <source>
        <dbReference type="PROSITE" id="PS50222"/>
    </source>
</evidence>
<feature type="domain" description="EF-hand" evidence="9">
    <location>
        <begin position="585"/>
        <end position="620"/>
    </location>
</feature>
<feature type="region of interest" description="Disordered" evidence="8">
    <location>
        <begin position="352"/>
        <end position="399"/>
    </location>
</feature>
<feature type="compositionally biased region" description="Polar residues" evidence="8">
    <location>
        <begin position="263"/>
        <end position="276"/>
    </location>
</feature>
<dbReference type="RefSeq" id="XP_038069405.1">
    <property type="nucleotide sequence ID" value="XM_038213477.1"/>
</dbReference>
<dbReference type="InterPro" id="IPR011992">
    <property type="entry name" value="EF-hand-dom_pair"/>
</dbReference>
<evidence type="ECO:0000256" key="2">
    <source>
        <dbReference type="ARBA" id="ARBA00022490"/>
    </source>
</evidence>
<feature type="compositionally biased region" description="Low complexity" evidence="8">
    <location>
        <begin position="989"/>
        <end position="1005"/>
    </location>
</feature>
<proteinExistence type="predicted"/>
<dbReference type="GO" id="GO:0030286">
    <property type="term" value="C:dynein complex"/>
    <property type="evidence" value="ECO:0007669"/>
    <property type="project" value="UniProtKB-KW"/>
</dbReference>
<dbReference type="InterPro" id="IPR002048">
    <property type="entry name" value="EF_hand_dom"/>
</dbReference>
<dbReference type="OMA" id="HNDHRLY"/>
<dbReference type="SMART" id="SM01052">
    <property type="entry name" value="CAP_GLY"/>
    <property type="match status" value="1"/>
</dbReference>
<feature type="compositionally biased region" description="Polar residues" evidence="8">
    <location>
        <begin position="354"/>
        <end position="375"/>
    </location>
</feature>
<keyword evidence="6" id="KW-0206">Cytoskeleton</keyword>
<evidence type="ECO:0008006" key="13">
    <source>
        <dbReference type="Google" id="ProtNLM"/>
    </source>
</evidence>